<proteinExistence type="predicted"/>
<dbReference type="PANTHER" id="PTHR11505">
    <property type="entry name" value="L1 TRANSPOSABLE ELEMENT-RELATED"/>
    <property type="match status" value="1"/>
</dbReference>
<name>A0AAV7VB18_PLEWA</name>
<evidence type="ECO:0000313" key="2">
    <source>
        <dbReference type="Proteomes" id="UP001066276"/>
    </source>
</evidence>
<dbReference type="InterPro" id="IPR004244">
    <property type="entry name" value="Transposase_22"/>
</dbReference>
<evidence type="ECO:0008006" key="3">
    <source>
        <dbReference type="Google" id="ProtNLM"/>
    </source>
</evidence>
<dbReference type="EMBL" id="JANPWB010000003">
    <property type="protein sequence ID" value="KAJ1198523.1"/>
    <property type="molecule type" value="Genomic_DNA"/>
</dbReference>
<comment type="caution">
    <text evidence="1">The sequence shown here is derived from an EMBL/GenBank/DDBJ whole genome shotgun (WGS) entry which is preliminary data.</text>
</comment>
<accession>A0AAV7VB18</accession>
<gene>
    <name evidence="1" type="ORF">NDU88_002363</name>
</gene>
<sequence>MDTPDHSAASPNAENEPELMQIRAAMQKSLATIDEKIDSLFFRMDKMTERLDKQAERLDLAERCVSDMEDDTTMTTNQSNMHRMKVEDLEAWSRRNNLRIMGIAESTSIDNMEKFVKQLLTQLLDCQVFSEMFIVKRVHRSLVACPAPGGTSQTSDSQITKL</sequence>
<keyword evidence="2" id="KW-1185">Reference proteome</keyword>
<reference evidence="1" key="1">
    <citation type="journal article" date="2022" name="bioRxiv">
        <title>Sequencing and chromosome-scale assembly of the giantPleurodeles waltlgenome.</title>
        <authorList>
            <person name="Brown T."/>
            <person name="Elewa A."/>
            <person name="Iarovenko S."/>
            <person name="Subramanian E."/>
            <person name="Araus A.J."/>
            <person name="Petzold A."/>
            <person name="Susuki M."/>
            <person name="Suzuki K.-i.T."/>
            <person name="Hayashi T."/>
            <person name="Toyoda A."/>
            <person name="Oliveira C."/>
            <person name="Osipova E."/>
            <person name="Leigh N.D."/>
            <person name="Simon A."/>
            <person name="Yun M.H."/>
        </authorList>
    </citation>
    <scope>NUCLEOTIDE SEQUENCE</scope>
    <source>
        <strain evidence="1">20211129_DDA</strain>
        <tissue evidence="1">Liver</tissue>
    </source>
</reference>
<dbReference type="Gene3D" id="3.30.70.1820">
    <property type="entry name" value="L1 transposable element, RRM domain"/>
    <property type="match status" value="1"/>
</dbReference>
<protein>
    <recommendedName>
        <fullName evidence="3">t-SNARE coiled-coil homology domain-containing protein</fullName>
    </recommendedName>
</protein>
<organism evidence="1 2">
    <name type="scientific">Pleurodeles waltl</name>
    <name type="common">Iberian ribbed newt</name>
    <dbReference type="NCBI Taxonomy" id="8319"/>
    <lineage>
        <taxon>Eukaryota</taxon>
        <taxon>Metazoa</taxon>
        <taxon>Chordata</taxon>
        <taxon>Craniata</taxon>
        <taxon>Vertebrata</taxon>
        <taxon>Euteleostomi</taxon>
        <taxon>Amphibia</taxon>
        <taxon>Batrachia</taxon>
        <taxon>Caudata</taxon>
        <taxon>Salamandroidea</taxon>
        <taxon>Salamandridae</taxon>
        <taxon>Pleurodelinae</taxon>
        <taxon>Pleurodeles</taxon>
    </lineage>
</organism>
<dbReference type="AlphaFoldDB" id="A0AAV7VB18"/>
<evidence type="ECO:0000313" key="1">
    <source>
        <dbReference type="EMBL" id="KAJ1198523.1"/>
    </source>
</evidence>
<dbReference type="Proteomes" id="UP001066276">
    <property type="component" value="Chromosome 2_1"/>
</dbReference>